<dbReference type="EMBL" id="JARYZI010000001">
    <property type="protein sequence ID" value="MDH8676908.1"/>
    <property type="molecule type" value="Genomic_DNA"/>
</dbReference>
<comment type="caution">
    <text evidence="3">The sequence shown here is derived from an EMBL/GenBank/DDBJ whole genome shotgun (WGS) entry which is preliminary data.</text>
</comment>
<feature type="transmembrane region" description="Helical" evidence="1">
    <location>
        <begin position="57"/>
        <end position="75"/>
    </location>
</feature>
<keyword evidence="4" id="KW-1185">Reference proteome</keyword>
<sequence length="76" mass="8970">MENIFQKIIYSIIILPLIGVLIYSIKEPEKSYLFGRRWQYKNDDLEPREGLVKLNKILSIIFLIVIIIGYLAFLLL</sequence>
<evidence type="ECO:0000313" key="3">
    <source>
        <dbReference type="EMBL" id="MDH8676908.1"/>
    </source>
</evidence>
<dbReference type="Pfam" id="PF19701">
    <property type="entry name" value="DUF6199"/>
    <property type="match status" value="1"/>
</dbReference>
<feature type="transmembrane region" description="Helical" evidence="1">
    <location>
        <begin position="7"/>
        <end position="25"/>
    </location>
</feature>
<name>A0ABT6N921_9FIRM</name>
<dbReference type="Proteomes" id="UP001158045">
    <property type="component" value="Unassembled WGS sequence"/>
</dbReference>
<reference evidence="3 4" key="1">
    <citation type="submission" date="2023-04" db="EMBL/GenBank/DDBJ databases">
        <title>Fusibacter bizertensis strain WBS, isolated from littoral bottom sediments of the Arctic seas - biochemical and genomic analysis.</title>
        <authorList>
            <person name="Brioukhanov A.L."/>
        </authorList>
    </citation>
    <scope>NUCLEOTIDE SEQUENCE [LARGE SCALE GENOMIC DNA]</scope>
    <source>
        <strain evidence="3 4">WBS</strain>
    </source>
</reference>
<dbReference type="RefSeq" id="WP_281092709.1">
    <property type="nucleotide sequence ID" value="NZ_JARYZI010000001.1"/>
</dbReference>
<evidence type="ECO:0000259" key="2">
    <source>
        <dbReference type="Pfam" id="PF19701"/>
    </source>
</evidence>
<organism evidence="3 4">
    <name type="scientific">Fusibacter bizertensis</name>
    <dbReference type="NCBI Taxonomy" id="1488331"/>
    <lineage>
        <taxon>Bacteria</taxon>
        <taxon>Bacillati</taxon>
        <taxon>Bacillota</taxon>
        <taxon>Clostridia</taxon>
        <taxon>Eubacteriales</taxon>
        <taxon>Eubacteriales Family XII. Incertae Sedis</taxon>
        <taxon>Fusibacter</taxon>
    </lineage>
</organism>
<evidence type="ECO:0000313" key="4">
    <source>
        <dbReference type="Proteomes" id="UP001158045"/>
    </source>
</evidence>
<protein>
    <recommendedName>
        <fullName evidence="2">DUF6199 domain-containing protein</fullName>
    </recommendedName>
</protein>
<evidence type="ECO:0000256" key="1">
    <source>
        <dbReference type="SAM" id="Phobius"/>
    </source>
</evidence>
<dbReference type="InterPro" id="IPR045679">
    <property type="entry name" value="DUF6199"/>
</dbReference>
<feature type="domain" description="DUF6199" evidence="2">
    <location>
        <begin position="14"/>
        <end position="71"/>
    </location>
</feature>
<keyword evidence="1" id="KW-0472">Membrane</keyword>
<gene>
    <name evidence="3" type="ORF">QE109_02050</name>
</gene>
<accession>A0ABT6N921</accession>
<proteinExistence type="predicted"/>
<keyword evidence="1" id="KW-0812">Transmembrane</keyword>
<keyword evidence="1" id="KW-1133">Transmembrane helix</keyword>